<evidence type="ECO:0000313" key="3">
    <source>
        <dbReference type="EMBL" id="KAH7146051.1"/>
    </source>
</evidence>
<protein>
    <recommendedName>
        <fullName evidence="2">C2H2-type domain-containing protein</fullName>
    </recommendedName>
</protein>
<dbReference type="PROSITE" id="PS50157">
    <property type="entry name" value="ZINC_FINGER_C2H2_2"/>
    <property type="match status" value="1"/>
</dbReference>
<organism evidence="3 4">
    <name type="scientific">Dactylonectria macrodidyma</name>
    <dbReference type="NCBI Taxonomy" id="307937"/>
    <lineage>
        <taxon>Eukaryota</taxon>
        <taxon>Fungi</taxon>
        <taxon>Dikarya</taxon>
        <taxon>Ascomycota</taxon>
        <taxon>Pezizomycotina</taxon>
        <taxon>Sordariomycetes</taxon>
        <taxon>Hypocreomycetidae</taxon>
        <taxon>Hypocreales</taxon>
        <taxon>Nectriaceae</taxon>
        <taxon>Dactylonectria</taxon>
    </lineage>
</organism>
<feature type="domain" description="C2H2-type" evidence="2">
    <location>
        <begin position="87"/>
        <end position="114"/>
    </location>
</feature>
<keyword evidence="4" id="KW-1185">Reference proteome</keyword>
<dbReference type="Proteomes" id="UP000738349">
    <property type="component" value="Unassembled WGS sequence"/>
</dbReference>
<gene>
    <name evidence="3" type="ORF">EDB81DRAFT_759367</name>
</gene>
<dbReference type="AlphaFoldDB" id="A0A9P9EWS5"/>
<keyword evidence="1" id="KW-0862">Zinc</keyword>
<dbReference type="OrthoDB" id="6105938at2759"/>
<evidence type="ECO:0000256" key="1">
    <source>
        <dbReference type="PROSITE-ProRule" id="PRU00042"/>
    </source>
</evidence>
<comment type="caution">
    <text evidence="3">The sequence shown here is derived from an EMBL/GenBank/DDBJ whole genome shotgun (WGS) entry which is preliminary data.</text>
</comment>
<evidence type="ECO:0000313" key="4">
    <source>
        <dbReference type="Proteomes" id="UP000738349"/>
    </source>
</evidence>
<accession>A0A9P9EWS5</accession>
<keyword evidence="1" id="KW-0479">Metal-binding</keyword>
<dbReference type="InterPro" id="IPR013087">
    <property type="entry name" value="Znf_C2H2_type"/>
</dbReference>
<sequence>MYRGTACVWIARRALQSLSSHEQVPASRFRTVAEDDENFLGHPKHIVVFSSGDIDTYYIQVMLGITNLALECYQSRHYECDDGEYNFKCPTCETPFSAMSSLLQHAESDTCDKSLIGASPLSKFLRFLQSQVIQLLLSELYSTVAVFGSLKDLRRIDLAYVLSNVQFYPRSKMDVGSLTVYKTDLKIVPTSEGEDTTRECTVMFTIAFLSGSLFPFFQARRTDQQYLRVPRNT</sequence>
<proteinExistence type="predicted"/>
<reference evidence="3" key="1">
    <citation type="journal article" date="2021" name="Nat. Commun.">
        <title>Genetic determinants of endophytism in the Arabidopsis root mycobiome.</title>
        <authorList>
            <person name="Mesny F."/>
            <person name="Miyauchi S."/>
            <person name="Thiergart T."/>
            <person name="Pickel B."/>
            <person name="Atanasova L."/>
            <person name="Karlsson M."/>
            <person name="Huettel B."/>
            <person name="Barry K.W."/>
            <person name="Haridas S."/>
            <person name="Chen C."/>
            <person name="Bauer D."/>
            <person name="Andreopoulos W."/>
            <person name="Pangilinan J."/>
            <person name="LaButti K."/>
            <person name="Riley R."/>
            <person name="Lipzen A."/>
            <person name="Clum A."/>
            <person name="Drula E."/>
            <person name="Henrissat B."/>
            <person name="Kohler A."/>
            <person name="Grigoriev I.V."/>
            <person name="Martin F.M."/>
            <person name="Hacquard S."/>
        </authorList>
    </citation>
    <scope>NUCLEOTIDE SEQUENCE</scope>
    <source>
        <strain evidence="3">MPI-CAGE-AT-0147</strain>
    </source>
</reference>
<dbReference type="GO" id="GO:0008270">
    <property type="term" value="F:zinc ion binding"/>
    <property type="evidence" value="ECO:0007669"/>
    <property type="project" value="UniProtKB-KW"/>
</dbReference>
<dbReference type="EMBL" id="JAGMUV010000008">
    <property type="protein sequence ID" value="KAH7146051.1"/>
    <property type="molecule type" value="Genomic_DNA"/>
</dbReference>
<evidence type="ECO:0000259" key="2">
    <source>
        <dbReference type="PROSITE" id="PS50157"/>
    </source>
</evidence>
<name>A0A9P9EWS5_9HYPO</name>
<keyword evidence="1" id="KW-0863">Zinc-finger</keyword>